<dbReference type="InterPro" id="IPR040079">
    <property type="entry name" value="Glutathione_S-Trfase"/>
</dbReference>
<dbReference type="Pfam" id="PF14497">
    <property type="entry name" value="GST_C_3"/>
    <property type="match status" value="1"/>
</dbReference>
<name>A0A2R8B9K6_9RHOB</name>
<dbReference type="InterPro" id="IPR010987">
    <property type="entry name" value="Glutathione-S-Trfase_C-like"/>
</dbReference>
<dbReference type="AlphaFoldDB" id="A0A2R8B9K6"/>
<dbReference type="InterPro" id="IPR004046">
    <property type="entry name" value="GST_C"/>
</dbReference>
<proteinExistence type="predicted"/>
<evidence type="ECO:0000313" key="4">
    <source>
        <dbReference type="Proteomes" id="UP000244880"/>
    </source>
</evidence>
<dbReference type="SFLD" id="SFLDS00019">
    <property type="entry name" value="Glutathione_Transferase_(cytos"/>
    <property type="match status" value="1"/>
</dbReference>
<dbReference type="InterPro" id="IPR036249">
    <property type="entry name" value="Thioredoxin-like_sf"/>
</dbReference>
<keyword evidence="3" id="KW-0808">Transferase</keyword>
<dbReference type="SFLD" id="SFLDG00358">
    <property type="entry name" value="Main_(cytGST)"/>
    <property type="match status" value="1"/>
</dbReference>
<dbReference type="Gene3D" id="3.40.30.10">
    <property type="entry name" value="Glutaredoxin"/>
    <property type="match status" value="1"/>
</dbReference>
<reference evidence="3 4" key="1">
    <citation type="submission" date="2018-03" db="EMBL/GenBank/DDBJ databases">
        <authorList>
            <person name="Keele B.F."/>
        </authorList>
    </citation>
    <scope>NUCLEOTIDE SEQUENCE [LARGE SCALE GENOMIC DNA]</scope>
    <source>
        <strain evidence="3 4">CECT 8599</strain>
    </source>
</reference>
<feature type="domain" description="GST N-terminal" evidence="1">
    <location>
        <begin position="1"/>
        <end position="79"/>
    </location>
</feature>
<dbReference type="InterPro" id="IPR004045">
    <property type="entry name" value="Glutathione_S-Trfase_N"/>
</dbReference>
<dbReference type="Gene3D" id="1.20.1050.10">
    <property type="match status" value="1"/>
</dbReference>
<dbReference type="PANTHER" id="PTHR44051">
    <property type="entry name" value="GLUTATHIONE S-TRANSFERASE-RELATED"/>
    <property type="match status" value="1"/>
</dbReference>
<keyword evidence="4" id="KW-1185">Reference proteome</keyword>
<dbReference type="PROSITE" id="PS50405">
    <property type="entry name" value="GST_CTER"/>
    <property type="match status" value="1"/>
</dbReference>
<accession>A0A2R8B9K6</accession>
<dbReference type="PROSITE" id="PS50404">
    <property type="entry name" value="GST_NTER"/>
    <property type="match status" value="1"/>
</dbReference>
<sequence length="205" mass="22167">MKLYFAPNTIAVAVAVTLEEAGQSYDLVPVDFANGAQSSPAYLGVNSKGRVPALVVGDTVLTETGALLDYIAALNPKANLVPSDPMDAAKMRSVMYYLASTAHINHAHKMRGHRWADTEASFADMKAKVPETMTATAQYLETECLTGPFVLGAHISIADFYLYTVSRWLEGDGVNMADFPRLTAFLSMMERRDSIQSVRAAGVIA</sequence>
<dbReference type="GO" id="GO:0004364">
    <property type="term" value="F:glutathione transferase activity"/>
    <property type="evidence" value="ECO:0007669"/>
    <property type="project" value="UniProtKB-EC"/>
</dbReference>
<feature type="domain" description="GST C-terminal" evidence="2">
    <location>
        <begin position="84"/>
        <end position="205"/>
    </location>
</feature>
<dbReference type="InterPro" id="IPR036282">
    <property type="entry name" value="Glutathione-S-Trfase_C_sf"/>
</dbReference>
<dbReference type="EC" id="2.5.1.18" evidence="3"/>
<organism evidence="3 4">
    <name type="scientific">Ascidiaceihabitans donghaensis</name>
    <dbReference type="NCBI Taxonomy" id="1510460"/>
    <lineage>
        <taxon>Bacteria</taxon>
        <taxon>Pseudomonadati</taxon>
        <taxon>Pseudomonadota</taxon>
        <taxon>Alphaproteobacteria</taxon>
        <taxon>Rhodobacterales</taxon>
        <taxon>Paracoccaceae</taxon>
        <taxon>Ascidiaceihabitans</taxon>
    </lineage>
</organism>
<evidence type="ECO:0000259" key="1">
    <source>
        <dbReference type="PROSITE" id="PS50404"/>
    </source>
</evidence>
<evidence type="ECO:0000313" key="3">
    <source>
        <dbReference type="EMBL" id="SPH19719.1"/>
    </source>
</evidence>
<dbReference type="OrthoDB" id="7583243at2"/>
<dbReference type="PANTHER" id="PTHR44051:SF8">
    <property type="entry name" value="GLUTATHIONE S-TRANSFERASE GSTA"/>
    <property type="match status" value="1"/>
</dbReference>
<dbReference type="SUPFAM" id="SSF47616">
    <property type="entry name" value="GST C-terminal domain-like"/>
    <property type="match status" value="1"/>
</dbReference>
<dbReference type="SUPFAM" id="SSF52833">
    <property type="entry name" value="Thioredoxin-like"/>
    <property type="match status" value="1"/>
</dbReference>
<protein>
    <submittedName>
        <fullName evidence="3">Glutathione S-transferase GST-6.0</fullName>
        <ecNumber evidence="3">2.5.1.18</ecNumber>
    </submittedName>
</protein>
<gene>
    <name evidence="3" type="primary">gstB_1</name>
    <name evidence="3" type="ORF">ASD8599_00455</name>
</gene>
<dbReference type="Proteomes" id="UP000244880">
    <property type="component" value="Unassembled WGS sequence"/>
</dbReference>
<dbReference type="RefSeq" id="WP_108827028.1">
    <property type="nucleotide sequence ID" value="NZ_OMOR01000001.1"/>
</dbReference>
<dbReference type="Pfam" id="PF02798">
    <property type="entry name" value="GST_N"/>
    <property type="match status" value="1"/>
</dbReference>
<dbReference type="CDD" id="cd03188">
    <property type="entry name" value="GST_C_Beta"/>
    <property type="match status" value="1"/>
</dbReference>
<dbReference type="SFLD" id="SFLDG01150">
    <property type="entry name" value="Main.1:_Beta-like"/>
    <property type="match status" value="1"/>
</dbReference>
<evidence type="ECO:0000259" key="2">
    <source>
        <dbReference type="PROSITE" id="PS50405"/>
    </source>
</evidence>
<dbReference type="EMBL" id="OMOR01000001">
    <property type="protein sequence ID" value="SPH19719.1"/>
    <property type="molecule type" value="Genomic_DNA"/>
</dbReference>
<dbReference type="CDD" id="cd03057">
    <property type="entry name" value="GST_N_Beta"/>
    <property type="match status" value="1"/>
</dbReference>